<dbReference type="NCBIfam" id="TIGR01662">
    <property type="entry name" value="HAD-SF-IIIA"/>
    <property type="match status" value="1"/>
</dbReference>
<keyword evidence="1" id="KW-0378">Hydrolase</keyword>
<evidence type="ECO:0000313" key="1">
    <source>
        <dbReference type="EMBL" id="OIJ12310.1"/>
    </source>
</evidence>
<gene>
    <name evidence="1" type="ORF">BKP35_10935</name>
</gene>
<reference evidence="1 2" key="1">
    <citation type="submission" date="2016-10" db="EMBL/GenBank/DDBJ databases">
        <title>Draft genome sequences of four alkaliphilic bacteria belonging to the Anaerobacillus genus.</title>
        <authorList>
            <person name="Bassil N.M."/>
            <person name="Lloyd J.R."/>
        </authorList>
    </citation>
    <scope>NUCLEOTIDE SEQUENCE [LARGE SCALE GENOMIC DNA]</scope>
    <source>
        <strain evidence="1 2">DSM 15340</strain>
    </source>
</reference>
<dbReference type="Proteomes" id="UP000180098">
    <property type="component" value="Unassembled WGS sequence"/>
</dbReference>
<dbReference type="Pfam" id="PF13242">
    <property type="entry name" value="Hydrolase_like"/>
    <property type="match status" value="1"/>
</dbReference>
<dbReference type="PANTHER" id="PTHR19288">
    <property type="entry name" value="4-NITROPHENYLPHOSPHATASE-RELATED"/>
    <property type="match status" value="1"/>
</dbReference>
<dbReference type="PANTHER" id="PTHR19288:SF25">
    <property type="entry name" value="PHOSPHATIDYLGLYCEROPHOSPHATASE GEP4, MITOCHONDRIAL"/>
    <property type="match status" value="1"/>
</dbReference>
<proteinExistence type="predicted"/>
<evidence type="ECO:0000313" key="2">
    <source>
        <dbReference type="Proteomes" id="UP000180098"/>
    </source>
</evidence>
<keyword evidence="2" id="KW-1185">Reference proteome</keyword>
<dbReference type="RefSeq" id="WP_071313389.1">
    <property type="nucleotide sequence ID" value="NZ_MLQQ01000021.1"/>
</dbReference>
<dbReference type="OrthoDB" id="9787572at2"/>
<sequence>MKFLKPNYEFEHFTDVSLDFLRNHNVKAIFSDLDSTLAAHDELGDDEFTKWHEKLESNGVKLIVVSNNSQGRVDRFTKPYNIIGNGMCGKPLPSKIKKIMKEVGVTSEDSLFLGDQLFTDVLCGKMLGMKTVLVHPLGEEHEPWTVRWKRGLEASIKKRW</sequence>
<dbReference type="AlphaFoldDB" id="A0A1S2LJA8"/>
<dbReference type="InterPro" id="IPR036412">
    <property type="entry name" value="HAD-like_sf"/>
</dbReference>
<dbReference type="GO" id="GO:0005737">
    <property type="term" value="C:cytoplasm"/>
    <property type="evidence" value="ECO:0007669"/>
    <property type="project" value="TreeGrafter"/>
</dbReference>
<dbReference type="InterPro" id="IPR006549">
    <property type="entry name" value="HAD-SF_hydro_IIIA"/>
</dbReference>
<dbReference type="EMBL" id="MLQQ01000021">
    <property type="protein sequence ID" value="OIJ12310.1"/>
    <property type="molecule type" value="Genomic_DNA"/>
</dbReference>
<dbReference type="Gene3D" id="3.40.50.1000">
    <property type="entry name" value="HAD superfamily/HAD-like"/>
    <property type="match status" value="1"/>
</dbReference>
<dbReference type="InterPro" id="IPR023214">
    <property type="entry name" value="HAD_sf"/>
</dbReference>
<protein>
    <submittedName>
        <fullName evidence="1">HAD family hydrolase</fullName>
    </submittedName>
</protein>
<dbReference type="GO" id="GO:0008962">
    <property type="term" value="F:phosphatidylglycerophosphatase activity"/>
    <property type="evidence" value="ECO:0007669"/>
    <property type="project" value="InterPro"/>
</dbReference>
<dbReference type="SUPFAM" id="SSF56784">
    <property type="entry name" value="HAD-like"/>
    <property type="match status" value="1"/>
</dbReference>
<name>A0A1S2LJA8_9BACI</name>
<comment type="caution">
    <text evidence="1">The sequence shown here is derived from an EMBL/GenBank/DDBJ whole genome shotgun (WGS) entry which is preliminary data.</text>
</comment>
<dbReference type="NCBIfam" id="TIGR01549">
    <property type="entry name" value="HAD-SF-IA-v1"/>
    <property type="match status" value="1"/>
</dbReference>
<dbReference type="InterPro" id="IPR010021">
    <property type="entry name" value="PGPP1/Gep4"/>
</dbReference>
<accession>A0A1S2LJA8</accession>
<organism evidence="1 2">
    <name type="scientific">Anaerobacillus arseniciselenatis</name>
    <dbReference type="NCBI Taxonomy" id="85682"/>
    <lineage>
        <taxon>Bacteria</taxon>
        <taxon>Bacillati</taxon>
        <taxon>Bacillota</taxon>
        <taxon>Bacilli</taxon>
        <taxon>Bacillales</taxon>
        <taxon>Bacillaceae</taxon>
        <taxon>Anaerobacillus</taxon>
    </lineage>
</organism>
<dbReference type="InterPro" id="IPR006439">
    <property type="entry name" value="HAD-SF_hydro_IA"/>
</dbReference>
<dbReference type="NCBIfam" id="TIGR01668">
    <property type="entry name" value="YqeG_hyp_ppase"/>
    <property type="match status" value="1"/>
</dbReference>